<keyword evidence="6 9" id="KW-0732">Signal</keyword>
<dbReference type="InterPro" id="IPR017853">
    <property type="entry name" value="GH"/>
</dbReference>
<dbReference type="EC" id="3.2.1.78" evidence="4"/>
<dbReference type="Proteomes" id="UP000759537">
    <property type="component" value="Unassembled WGS sequence"/>
</dbReference>
<accession>A0A9P5MU45</accession>
<organism evidence="11 12">
    <name type="scientific">Russula ochroleuca</name>
    <dbReference type="NCBI Taxonomy" id="152965"/>
    <lineage>
        <taxon>Eukaryota</taxon>
        <taxon>Fungi</taxon>
        <taxon>Dikarya</taxon>
        <taxon>Basidiomycota</taxon>
        <taxon>Agaricomycotina</taxon>
        <taxon>Agaricomycetes</taxon>
        <taxon>Russulales</taxon>
        <taxon>Russulaceae</taxon>
        <taxon>Russula</taxon>
    </lineage>
</organism>
<keyword evidence="12" id="KW-1185">Reference proteome</keyword>
<dbReference type="GO" id="GO:0005576">
    <property type="term" value="C:extracellular region"/>
    <property type="evidence" value="ECO:0007669"/>
    <property type="project" value="UniProtKB-SubCell"/>
</dbReference>
<dbReference type="GO" id="GO:0046355">
    <property type="term" value="P:mannan catabolic process"/>
    <property type="evidence" value="ECO:0007669"/>
    <property type="project" value="UniProtKB-ARBA"/>
</dbReference>
<evidence type="ECO:0000256" key="6">
    <source>
        <dbReference type="ARBA" id="ARBA00022729"/>
    </source>
</evidence>
<dbReference type="SUPFAM" id="SSF51445">
    <property type="entry name" value="(Trans)glycosidases"/>
    <property type="match status" value="1"/>
</dbReference>
<reference evidence="11" key="2">
    <citation type="journal article" date="2020" name="Nat. Commun.">
        <title>Large-scale genome sequencing of mycorrhizal fungi provides insights into the early evolution of symbiotic traits.</title>
        <authorList>
            <person name="Miyauchi S."/>
            <person name="Kiss E."/>
            <person name="Kuo A."/>
            <person name="Drula E."/>
            <person name="Kohler A."/>
            <person name="Sanchez-Garcia M."/>
            <person name="Morin E."/>
            <person name="Andreopoulos B."/>
            <person name="Barry K.W."/>
            <person name="Bonito G."/>
            <person name="Buee M."/>
            <person name="Carver A."/>
            <person name="Chen C."/>
            <person name="Cichocki N."/>
            <person name="Clum A."/>
            <person name="Culley D."/>
            <person name="Crous P.W."/>
            <person name="Fauchery L."/>
            <person name="Girlanda M."/>
            <person name="Hayes R.D."/>
            <person name="Keri Z."/>
            <person name="LaButti K."/>
            <person name="Lipzen A."/>
            <person name="Lombard V."/>
            <person name="Magnuson J."/>
            <person name="Maillard F."/>
            <person name="Murat C."/>
            <person name="Nolan M."/>
            <person name="Ohm R.A."/>
            <person name="Pangilinan J."/>
            <person name="Pereira M.F."/>
            <person name="Perotto S."/>
            <person name="Peter M."/>
            <person name="Pfister S."/>
            <person name="Riley R."/>
            <person name="Sitrit Y."/>
            <person name="Stielow J.B."/>
            <person name="Szollosi G."/>
            <person name="Zifcakova L."/>
            <person name="Stursova M."/>
            <person name="Spatafora J.W."/>
            <person name="Tedersoo L."/>
            <person name="Vaario L.M."/>
            <person name="Yamada A."/>
            <person name="Yan M."/>
            <person name="Wang P."/>
            <person name="Xu J."/>
            <person name="Bruns T."/>
            <person name="Baldrian P."/>
            <person name="Vilgalys R."/>
            <person name="Dunand C."/>
            <person name="Henrissat B."/>
            <person name="Grigoriev I.V."/>
            <person name="Hibbett D."/>
            <person name="Nagy L.G."/>
            <person name="Martin F.M."/>
        </authorList>
    </citation>
    <scope>NUCLEOTIDE SEQUENCE</scope>
    <source>
        <strain evidence="11">Prilba</strain>
    </source>
</reference>
<dbReference type="InterPro" id="IPR045053">
    <property type="entry name" value="MAN-like"/>
</dbReference>
<name>A0A9P5MU45_9AGAM</name>
<dbReference type="AlphaFoldDB" id="A0A9P5MU45"/>
<dbReference type="Gene3D" id="3.20.20.80">
    <property type="entry name" value="Glycosidases"/>
    <property type="match status" value="1"/>
</dbReference>
<dbReference type="OrthoDB" id="406631at2759"/>
<evidence type="ECO:0000256" key="2">
    <source>
        <dbReference type="ARBA" id="ARBA00004613"/>
    </source>
</evidence>
<evidence type="ECO:0000256" key="7">
    <source>
        <dbReference type="ARBA" id="ARBA00022801"/>
    </source>
</evidence>
<dbReference type="EMBL" id="WHVB01000011">
    <property type="protein sequence ID" value="KAF8478685.1"/>
    <property type="molecule type" value="Genomic_DNA"/>
</dbReference>
<sequence length="532" mass="57904">MYSLIALALSLFSLLSAVSALPSRTSPRHSGRSSSQFVTVSGTDFSVDGKDFNFVGTNAYWLPFLNSDDDIRNILANMAKFGVTVVRIWAFNDVATVPDAGSWLLLIKDGNTTINTGPNGIQRLDTLIALAKQYNIYLYFTLTNNWFPFVNDSPSLFPRNFLCTDYGGMDLYVQEFGVTKTHDEFYTNMTIRGEFNKYVQFLVSRYANEPGIIAWELANDARCESSLPSSDQCNTNTVTKWHAETAKFIRSIDPNHLITSGTHGFFCPTCPKLFPPSPAPGSSRKRTDGGLMSRVLRMIALERRVMSRASGANGMKVRGLWTAPSEAKRQSSDIGSAFNGAFGVDSEDILNAPDIDFGTFQLFPDQTNYGITGTEVQPPSSDFDNTLNETISWISAQTDSMHSIGKPVVLSAFGLVTQDNLLQFVPVNDTCPVVKPQQDQKRQNSGANAGVNQQQVTSAYNAWLQQGFQGGLGGVVQYQWSSQNLSAANGTLVQGSVANGTLGVSPNDGYGILGADEAQVHQALSNASQSNP</sequence>
<dbReference type="InterPro" id="IPR001547">
    <property type="entry name" value="Glyco_hydro_5"/>
</dbReference>
<dbReference type="Pfam" id="PF26410">
    <property type="entry name" value="GH5_mannosidase"/>
    <property type="match status" value="1"/>
</dbReference>
<evidence type="ECO:0000256" key="9">
    <source>
        <dbReference type="SAM" id="SignalP"/>
    </source>
</evidence>
<evidence type="ECO:0000256" key="4">
    <source>
        <dbReference type="ARBA" id="ARBA00012706"/>
    </source>
</evidence>
<evidence type="ECO:0000259" key="10">
    <source>
        <dbReference type="Pfam" id="PF26410"/>
    </source>
</evidence>
<reference evidence="11" key="1">
    <citation type="submission" date="2019-10" db="EMBL/GenBank/DDBJ databases">
        <authorList>
            <consortium name="DOE Joint Genome Institute"/>
            <person name="Kuo A."/>
            <person name="Miyauchi S."/>
            <person name="Kiss E."/>
            <person name="Drula E."/>
            <person name="Kohler A."/>
            <person name="Sanchez-Garcia M."/>
            <person name="Andreopoulos B."/>
            <person name="Barry K.W."/>
            <person name="Bonito G."/>
            <person name="Buee M."/>
            <person name="Carver A."/>
            <person name="Chen C."/>
            <person name="Cichocki N."/>
            <person name="Clum A."/>
            <person name="Culley D."/>
            <person name="Crous P.W."/>
            <person name="Fauchery L."/>
            <person name="Girlanda M."/>
            <person name="Hayes R."/>
            <person name="Keri Z."/>
            <person name="LaButti K."/>
            <person name="Lipzen A."/>
            <person name="Lombard V."/>
            <person name="Magnuson J."/>
            <person name="Maillard F."/>
            <person name="Morin E."/>
            <person name="Murat C."/>
            <person name="Nolan M."/>
            <person name="Ohm R."/>
            <person name="Pangilinan J."/>
            <person name="Pereira M."/>
            <person name="Perotto S."/>
            <person name="Peter M."/>
            <person name="Riley R."/>
            <person name="Sitrit Y."/>
            <person name="Stielow B."/>
            <person name="Szollosi G."/>
            <person name="Zifcakova L."/>
            <person name="Stursova M."/>
            <person name="Spatafora J.W."/>
            <person name="Tedersoo L."/>
            <person name="Vaario L.-M."/>
            <person name="Yamada A."/>
            <person name="Yan M."/>
            <person name="Wang P."/>
            <person name="Xu J."/>
            <person name="Bruns T."/>
            <person name="Baldrian P."/>
            <person name="Vilgalys R."/>
            <person name="Henrissat B."/>
            <person name="Grigoriev I.V."/>
            <person name="Hibbett D."/>
            <person name="Nagy L.G."/>
            <person name="Martin F.M."/>
        </authorList>
    </citation>
    <scope>NUCLEOTIDE SEQUENCE</scope>
    <source>
        <strain evidence="11">Prilba</strain>
    </source>
</reference>
<feature type="domain" description="Glycoside hydrolase family 5" evidence="10">
    <location>
        <begin position="35"/>
        <end position="264"/>
    </location>
</feature>
<comment type="catalytic activity">
    <reaction evidence="1">
        <text>Random hydrolysis of (1-&gt;4)-beta-D-mannosidic linkages in mannans, galactomannans and glucomannans.</text>
        <dbReference type="EC" id="3.2.1.78"/>
    </reaction>
</comment>
<dbReference type="PANTHER" id="PTHR31451:SF39">
    <property type="entry name" value="MANNAN ENDO-1,4-BETA-MANNOSIDASE 1"/>
    <property type="match status" value="1"/>
</dbReference>
<evidence type="ECO:0000256" key="5">
    <source>
        <dbReference type="ARBA" id="ARBA00022525"/>
    </source>
</evidence>
<evidence type="ECO:0000256" key="8">
    <source>
        <dbReference type="ARBA" id="ARBA00023295"/>
    </source>
</evidence>
<comment type="similarity">
    <text evidence="3">Belongs to the glycosyl hydrolase 5 (cellulase A) family.</text>
</comment>
<proteinExistence type="inferred from homology"/>
<gene>
    <name evidence="11" type="ORF">DFH94DRAFT_751487</name>
</gene>
<keyword evidence="5" id="KW-0964">Secreted</keyword>
<protein>
    <recommendedName>
        <fullName evidence="4">mannan endo-1,4-beta-mannosidase</fullName>
        <ecNumber evidence="4">3.2.1.78</ecNumber>
    </recommendedName>
</protein>
<evidence type="ECO:0000313" key="11">
    <source>
        <dbReference type="EMBL" id="KAF8478685.1"/>
    </source>
</evidence>
<comment type="subcellular location">
    <subcellularLocation>
        <location evidence="2">Secreted</location>
    </subcellularLocation>
</comment>
<feature type="chain" id="PRO_5040208692" description="mannan endo-1,4-beta-mannosidase" evidence="9">
    <location>
        <begin position="21"/>
        <end position="532"/>
    </location>
</feature>
<evidence type="ECO:0000256" key="1">
    <source>
        <dbReference type="ARBA" id="ARBA00001678"/>
    </source>
</evidence>
<keyword evidence="7 11" id="KW-0378">Hydrolase</keyword>
<comment type="caution">
    <text evidence="11">The sequence shown here is derived from an EMBL/GenBank/DDBJ whole genome shotgun (WGS) entry which is preliminary data.</text>
</comment>
<dbReference type="PANTHER" id="PTHR31451">
    <property type="match status" value="1"/>
</dbReference>
<evidence type="ECO:0000256" key="3">
    <source>
        <dbReference type="ARBA" id="ARBA00005641"/>
    </source>
</evidence>
<evidence type="ECO:0000313" key="12">
    <source>
        <dbReference type="Proteomes" id="UP000759537"/>
    </source>
</evidence>
<dbReference type="GO" id="GO:0016985">
    <property type="term" value="F:mannan endo-1,4-beta-mannosidase activity"/>
    <property type="evidence" value="ECO:0007669"/>
    <property type="project" value="UniProtKB-EC"/>
</dbReference>
<feature type="signal peptide" evidence="9">
    <location>
        <begin position="1"/>
        <end position="20"/>
    </location>
</feature>
<keyword evidence="8" id="KW-0326">Glycosidase</keyword>